<dbReference type="GO" id="GO:0005096">
    <property type="term" value="F:GTPase activator activity"/>
    <property type="evidence" value="ECO:0007669"/>
    <property type="project" value="TreeGrafter"/>
</dbReference>
<dbReference type="InterPro" id="IPR008936">
    <property type="entry name" value="Rho_GTPase_activation_prot"/>
</dbReference>
<dbReference type="InterPro" id="IPR023393">
    <property type="entry name" value="START-like_dom_sf"/>
</dbReference>
<dbReference type="Proteomes" id="UP000783686">
    <property type="component" value="Unassembled WGS sequence"/>
</dbReference>
<comment type="caution">
    <text evidence="2">The sequence shown here is derived from an EMBL/GenBank/DDBJ whole genome shotgun (WGS) entry which is preliminary data.</text>
</comment>
<dbReference type="PANTHER" id="PTHR45808">
    <property type="entry name" value="RHO GTPASE-ACTIVATING PROTEIN 68F"/>
    <property type="match status" value="1"/>
</dbReference>
<dbReference type="SMART" id="SM00324">
    <property type="entry name" value="RhoGAP"/>
    <property type="match status" value="1"/>
</dbReference>
<evidence type="ECO:0000259" key="1">
    <source>
        <dbReference type="PROSITE" id="PS50238"/>
    </source>
</evidence>
<dbReference type="PANTHER" id="PTHR45808:SF2">
    <property type="entry name" value="RHO GTPASE-ACTIVATING PROTEIN 68F"/>
    <property type="match status" value="1"/>
</dbReference>
<dbReference type="InterPro" id="IPR000198">
    <property type="entry name" value="RhoGAP_dom"/>
</dbReference>
<dbReference type="EMBL" id="CAJFDH010000003">
    <property type="protein sequence ID" value="CAD5215218.1"/>
    <property type="molecule type" value="Genomic_DNA"/>
</dbReference>
<dbReference type="SUPFAM" id="SSF48350">
    <property type="entry name" value="GTPase activation domain, GAP"/>
    <property type="match status" value="1"/>
</dbReference>
<sequence length="763" mass="87137">MDALRRLDQCLDQLDPECSLATSMATPKTRQPPRVEDMVSYYERVLLCNAEQLMNLATNSNAYAIPQHSTPRSPLSPISSTTTPRLPASRFPCYRWECSVNDSNVNRLTVPSLKRSNYLEDSSSPESTFLSNVSTFDSSGSSPHYGYYGNTPPHSTQSTWSDLSDNLFDPEDEDSSAYQVQRICKAYRKQNNYKLPECREESSFDTTASTVTNFNSSQISESSWRFWGLDIPTDEEFLCVEDCEASSSSAPCDSSTSVYNRLFQFRLKDQVINIEFNDVTDGLINDYSWRLDIYAPQFRNALTVQVLDSLSKTLNQTITQSDVIEKPSGLRKRLANSIRSLKLKRDQKKSTFQRNLKDIRTRSDINSPFPIFIHCIMDLVLHQASQSCNMGLFRTAALKTRVEEYRKSCEGLGVNDILPLSLADSNNLIILADIFKQYIREIPGQLISKPIWKLMMKCLGKSNCKDISDSQIDSLRCCVTLMEVNKRDALCILMYFLQKLSTYSEATLMTVENLVSVFMPTICDLQHDCSDAPEAYITNCKALATVLTILISRAQEIFKLPNAVAKEMENAMLIGPRENEHQKYDRNRYIWQNNDIISSVSSKPTPEYRADTVLEVNTVDLFRFLIENRSWDPTFTSYVYLKTVNDDVELISAKTKWCSASDDPICLARMSTRHYAKVIQKHTFILMERSAPATIYETNSPVVFNKLHFILRRIDAQRTNVTFVLGVDFNSPNRQITYDDLIKDTCDVMESLKNRFHSDPIYC</sequence>
<dbReference type="CDD" id="cd00159">
    <property type="entry name" value="RhoGAP"/>
    <property type="match status" value="1"/>
</dbReference>
<dbReference type="Pfam" id="PF00620">
    <property type="entry name" value="RhoGAP"/>
    <property type="match status" value="1"/>
</dbReference>
<evidence type="ECO:0000313" key="3">
    <source>
        <dbReference type="Proteomes" id="UP000614601"/>
    </source>
</evidence>
<dbReference type="Gene3D" id="3.30.530.20">
    <property type="match status" value="1"/>
</dbReference>
<dbReference type="PROSITE" id="PS50238">
    <property type="entry name" value="RHOGAP"/>
    <property type="match status" value="1"/>
</dbReference>
<evidence type="ECO:0000313" key="2">
    <source>
        <dbReference type="EMBL" id="CAD5215218.1"/>
    </source>
</evidence>
<dbReference type="Proteomes" id="UP000614601">
    <property type="component" value="Unassembled WGS sequence"/>
</dbReference>
<protein>
    <recommendedName>
        <fullName evidence="1">Rho-GAP domain-containing protein</fullName>
    </recommendedName>
</protein>
<dbReference type="OrthoDB" id="10003330at2759"/>
<name>A0A811KIN9_9BILA</name>
<gene>
    <name evidence="2" type="ORF">BOKJ2_LOCUS5983</name>
</gene>
<organism evidence="2 3">
    <name type="scientific">Bursaphelenchus okinawaensis</name>
    <dbReference type="NCBI Taxonomy" id="465554"/>
    <lineage>
        <taxon>Eukaryota</taxon>
        <taxon>Metazoa</taxon>
        <taxon>Ecdysozoa</taxon>
        <taxon>Nematoda</taxon>
        <taxon>Chromadorea</taxon>
        <taxon>Rhabditida</taxon>
        <taxon>Tylenchina</taxon>
        <taxon>Tylenchomorpha</taxon>
        <taxon>Aphelenchoidea</taxon>
        <taxon>Aphelenchoididae</taxon>
        <taxon>Bursaphelenchus</taxon>
    </lineage>
</organism>
<dbReference type="GO" id="GO:0007264">
    <property type="term" value="P:small GTPase-mediated signal transduction"/>
    <property type="evidence" value="ECO:0007669"/>
    <property type="project" value="TreeGrafter"/>
</dbReference>
<dbReference type="GO" id="GO:0005737">
    <property type="term" value="C:cytoplasm"/>
    <property type="evidence" value="ECO:0007669"/>
    <property type="project" value="TreeGrafter"/>
</dbReference>
<reference evidence="2" key="1">
    <citation type="submission" date="2020-09" db="EMBL/GenBank/DDBJ databases">
        <authorList>
            <person name="Kikuchi T."/>
        </authorList>
    </citation>
    <scope>NUCLEOTIDE SEQUENCE</scope>
    <source>
        <strain evidence="2">SH1</strain>
    </source>
</reference>
<feature type="domain" description="Rho-GAP" evidence="1">
    <location>
        <begin position="354"/>
        <end position="558"/>
    </location>
</feature>
<dbReference type="EMBL" id="CAJFCW020000003">
    <property type="protein sequence ID" value="CAG9103708.1"/>
    <property type="molecule type" value="Genomic_DNA"/>
</dbReference>
<keyword evidence="3" id="KW-1185">Reference proteome</keyword>
<accession>A0A811KIN9</accession>
<dbReference type="AlphaFoldDB" id="A0A811KIN9"/>
<dbReference type="Gene3D" id="1.10.555.10">
    <property type="entry name" value="Rho GTPase activation protein"/>
    <property type="match status" value="1"/>
</dbReference>
<proteinExistence type="predicted"/>